<reference evidence="3" key="1">
    <citation type="journal article" date="2021" name="Front. Microbiol.">
        <title>Comprehensive Comparative Genomics and Phenotyping of Methylobacterium Species.</title>
        <authorList>
            <person name="Alessa O."/>
            <person name="Ogura Y."/>
            <person name="Fujitani Y."/>
            <person name="Takami H."/>
            <person name="Hayashi T."/>
            <person name="Sahin N."/>
            <person name="Tani A."/>
        </authorList>
    </citation>
    <scope>NUCLEOTIDE SEQUENCE</scope>
    <source>
        <strain evidence="3">DSM 23674</strain>
    </source>
</reference>
<feature type="region of interest" description="Disordered" evidence="1">
    <location>
        <begin position="883"/>
        <end position="908"/>
    </location>
</feature>
<reference evidence="3" key="2">
    <citation type="submission" date="2021-08" db="EMBL/GenBank/DDBJ databases">
        <authorList>
            <person name="Tani A."/>
            <person name="Ola A."/>
            <person name="Ogura Y."/>
            <person name="Katsura K."/>
            <person name="Hayashi T."/>
        </authorList>
    </citation>
    <scope>NUCLEOTIDE SEQUENCE</scope>
    <source>
        <strain evidence="3">DSM 23674</strain>
    </source>
</reference>
<dbReference type="Pfam" id="PF10145">
    <property type="entry name" value="PhageMin_Tail"/>
    <property type="match status" value="1"/>
</dbReference>
<gene>
    <name evidence="3" type="ORF">EKPJFOCH_1060</name>
</gene>
<keyword evidence="4" id="KW-1185">Reference proteome</keyword>
<dbReference type="Proteomes" id="UP001055101">
    <property type="component" value="Unassembled WGS sequence"/>
</dbReference>
<accession>A0ABQ4TIF7</accession>
<evidence type="ECO:0000313" key="4">
    <source>
        <dbReference type="Proteomes" id="UP001055101"/>
    </source>
</evidence>
<protein>
    <recommendedName>
        <fullName evidence="2">Phage tail tape measure protein domain-containing protein</fullName>
    </recommendedName>
</protein>
<proteinExistence type="predicted"/>
<feature type="domain" description="Phage tail tape measure protein" evidence="2">
    <location>
        <begin position="246"/>
        <end position="424"/>
    </location>
</feature>
<dbReference type="InterPro" id="IPR010090">
    <property type="entry name" value="Phage_tape_meas"/>
</dbReference>
<evidence type="ECO:0000259" key="2">
    <source>
        <dbReference type="Pfam" id="PF10145"/>
    </source>
</evidence>
<sequence length="908" mass="93643">MARIIEAKAIISAEDRLSKVLDGIGKKFRDFGKGVKVGANLDGLNKSLDGTKRQLEALGRINAAQSRLTGSKMGLFGVREQAERLTAALAAAKKAGDAGAVSSLTAQSRTAQRAVAQAAGAIERQAAAVRDAKRAFADFGVPVTNLVAHENALRSSVEKTTTALRRQAVEERRRQEMTEKSAVRSQARRDALTGVGATAGVLAAHKGKQIGLEAVNSAADFDYAVRYQHIVSDVSEADQQKLLIPQAKRIGQETKFSNLDVVKAQTATMQSLPFQDPRMKAEVGASIVDQARNYAVIMEADMKESAEGIRSFLQATNKDISTKEKAVAEATRATNLIVKMSKLGGMNNEDAQQFIKYGFPTGTQTGLSDTTLGALGSVGRRSGLRGDEIGTFARAAASKLVSPTQKGMDALAVAGVDYNKFSTMPGGLSADNLEGLSKRRFGKGFTEDQRGRLRDLLENGDVVSNRDEFTKQVSEIVEEGFGKTKSGKTRAQDSQKIAKMVGDFHKLSAESVDTEGLLREILTNPKMTAALRNAFFTDKHGGKAGILSQHMDQFGQDKAALDAVTNEPSFSGDKAKYMTEGLGGAIDNLKGSFETLVLNIGNANAGLVKFAADGISSVADAFSNLSSTSQQILSLMGGTAAAGGGIYGAMKFMGAIFGAGGGAAALGTSAVALDGSAAALTAAALKLGGGSLPDVAGKMSDAAKTTGGAAAGATAGGVAGPAILAGGILAGALADQASTQAFGTIADSARALADLAKKSRASDFAAGALGYQNPGGRALQMPDGASSGAGYPTRYEAPRGAISRFLNGPDMRTQTLPGFGSGDKRMPSLDSIKATIDTPIPVNVTGEVTGTGTLTATVTVTESPNFTARMNGIDAKLTSLSGKLSQVGTNGPGSTGKSSPDAGKGGRD</sequence>
<evidence type="ECO:0000313" key="3">
    <source>
        <dbReference type="EMBL" id="GJE54582.1"/>
    </source>
</evidence>
<dbReference type="EMBL" id="BPRA01000004">
    <property type="protein sequence ID" value="GJE54582.1"/>
    <property type="molecule type" value="Genomic_DNA"/>
</dbReference>
<comment type="caution">
    <text evidence="3">The sequence shown here is derived from an EMBL/GenBank/DDBJ whole genome shotgun (WGS) entry which is preliminary data.</text>
</comment>
<name>A0ABQ4TIF7_9HYPH</name>
<dbReference type="RefSeq" id="WP_238230973.1">
    <property type="nucleotide sequence ID" value="NZ_BPRA01000004.1"/>
</dbReference>
<evidence type="ECO:0000256" key="1">
    <source>
        <dbReference type="SAM" id="MobiDB-lite"/>
    </source>
</evidence>
<organism evidence="3 4">
    <name type="scientific">Methylobacterium thuringiense</name>
    <dbReference type="NCBI Taxonomy" id="1003091"/>
    <lineage>
        <taxon>Bacteria</taxon>
        <taxon>Pseudomonadati</taxon>
        <taxon>Pseudomonadota</taxon>
        <taxon>Alphaproteobacteria</taxon>
        <taxon>Hyphomicrobiales</taxon>
        <taxon>Methylobacteriaceae</taxon>
        <taxon>Methylobacterium</taxon>
    </lineage>
</organism>